<comment type="similarity">
    <text evidence="2">Belongs to the PBP/GOBP family.</text>
</comment>
<evidence type="ECO:0000256" key="1">
    <source>
        <dbReference type="ARBA" id="ARBA00004613"/>
    </source>
</evidence>
<dbReference type="GO" id="GO:0005549">
    <property type="term" value="F:odorant binding"/>
    <property type="evidence" value="ECO:0007669"/>
    <property type="project" value="InterPro"/>
</dbReference>
<organism evidence="6 7">
    <name type="scientific">Gryllus longicercus</name>
    <dbReference type="NCBI Taxonomy" id="2509291"/>
    <lineage>
        <taxon>Eukaryota</taxon>
        <taxon>Metazoa</taxon>
        <taxon>Ecdysozoa</taxon>
        <taxon>Arthropoda</taxon>
        <taxon>Hexapoda</taxon>
        <taxon>Insecta</taxon>
        <taxon>Pterygota</taxon>
        <taxon>Neoptera</taxon>
        <taxon>Polyneoptera</taxon>
        <taxon>Orthoptera</taxon>
        <taxon>Ensifera</taxon>
        <taxon>Gryllidea</taxon>
        <taxon>Grylloidea</taxon>
        <taxon>Gryllidae</taxon>
        <taxon>Gryllinae</taxon>
        <taxon>Gryllus</taxon>
    </lineage>
</organism>
<comment type="subcellular location">
    <subcellularLocation>
        <location evidence="1">Secreted</location>
    </subcellularLocation>
</comment>
<protein>
    <recommendedName>
        <fullName evidence="8">Odorant binding protein</fullName>
    </recommendedName>
</protein>
<accession>A0AAN9V8N1</accession>
<dbReference type="InterPro" id="IPR036728">
    <property type="entry name" value="PBP_GOBP_sf"/>
</dbReference>
<dbReference type="PANTHER" id="PTHR11857:SF43">
    <property type="entry name" value="GEO07291P1-RELATED"/>
    <property type="match status" value="1"/>
</dbReference>
<dbReference type="Gene3D" id="1.10.238.20">
    <property type="entry name" value="Pheromone/general odorant binding protein domain"/>
    <property type="match status" value="1"/>
</dbReference>
<dbReference type="Proteomes" id="UP001378592">
    <property type="component" value="Unassembled WGS sequence"/>
</dbReference>
<dbReference type="CDD" id="cd23992">
    <property type="entry name" value="PBP_GOBP"/>
    <property type="match status" value="1"/>
</dbReference>
<feature type="signal peptide" evidence="5">
    <location>
        <begin position="1"/>
        <end position="22"/>
    </location>
</feature>
<evidence type="ECO:0008006" key="8">
    <source>
        <dbReference type="Google" id="ProtNLM"/>
    </source>
</evidence>
<sequence length="145" mass="15588">MARGRDALLAATLLLLAATAQCSVERRELQTRMRALKATCKVSSGIPEDELSKIKQEGPSSEKGKCFLGCMMEGMNIIEGGAFARERAERLVSAVYAEGAKRRSARAAVRACAQEVTTTDRCETGGLVFECFRRHQVGLFGSGGA</sequence>
<name>A0AAN9V8N1_9ORTH</name>
<dbReference type="SUPFAM" id="SSF47565">
    <property type="entry name" value="Insect pheromone/odorant-binding proteins"/>
    <property type="match status" value="1"/>
</dbReference>
<evidence type="ECO:0000256" key="5">
    <source>
        <dbReference type="SAM" id="SignalP"/>
    </source>
</evidence>
<keyword evidence="3" id="KW-0964">Secreted</keyword>
<evidence type="ECO:0000256" key="2">
    <source>
        <dbReference type="ARBA" id="ARBA00008098"/>
    </source>
</evidence>
<dbReference type="PANTHER" id="PTHR11857">
    <property type="entry name" value="ODORANT BINDING PROTEIN-RELATED"/>
    <property type="match status" value="1"/>
</dbReference>
<dbReference type="AlphaFoldDB" id="A0AAN9V8N1"/>
<dbReference type="SMART" id="SM00708">
    <property type="entry name" value="PhBP"/>
    <property type="match status" value="1"/>
</dbReference>
<gene>
    <name evidence="6" type="ORF">R5R35_001924</name>
</gene>
<evidence type="ECO:0000256" key="3">
    <source>
        <dbReference type="ARBA" id="ARBA00022525"/>
    </source>
</evidence>
<feature type="chain" id="PRO_5042818679" description="Odorant binding protein" evidence="5">
    <location>
        <begin position="23"/>
        <end position="145"/>
    </location>
</feature>
<evidence type="ECO:0000313" key="7">
    <source>
        <dbReference type="Proteomes" id="UP001378592"/>
    </source>
</evidence>
<keyword evidence="7" id="KW-1185">Reference proteome</keyword>
<comment type="caution">
    <text evidence="6">The sequence shown here is derived from an EMBL/GenBank/DDBJ whole genome shotgun (WGS) entry which is preliminary data.</text>
</comment>
<proteinExistence type="inferred from homology"/>
<dbReference type="InterPro" id="IPR006170">
    <property type="entry name" value="PBP/GOBP"/>
</dbReference>
<keyword evidence="4 5" id="KW-0732">Signal</keyword>
<evidence type="ECO:0000313" key="6">
    <source>
        <dbReference type="EMBL" id="KAK7790527.1"/>
    </source>
</evidence>
<reference evidence="6 7" key="1">
    <citation type="submission" date="2024-03" db="EMBL/GenBank/DDBJ databases">
        <title>The genome assembly and annotation of the cricket Gryllus longicercus Weissman &amp; Gray.</title>
        <authorList>
            <person name="Szrajer S."/>
            <person name="Gray D."/>
            <person name="Ylla G."/>
        </authorList>
    </citation>
    <scope>NUCLEOTIDE SEQUENCE [LARGE SCALE GENOMIC DNA]</scope>
    <source>
        <strain evidence="6">DAG 2021-001</strain>
        <tissue evidence="6">Whole body minus gut</tissue>
    </source>
</reference>
<dbReference type="GO" id="GO:0007608">
    <property type="term" value="P:sensory perception of smell"/>
    <property type="evidence" value="ECO:0007669"/>
    <property type="project" value="TreeGrafter"/>
</dbReference>
<dbReference type="GO" id="GO:0005615">
    <property type="term" value="C:extracellular space"/>
    <property type="evidence" value="ECO:0007669"/>
    <property type="project" value="TreeGrafter"/>
</dbReference>
<dbReference type="Pfam" id="PF01395">
    <property type="entry name" value="PBP_GOBP"/>
    <property type="match status" value="1"/>
</dbReference>
<dbReference type="EMBL" id="JAZDUA010000617">
    <property type="protein sequence ID" value="KAK7790527.1"/>
    <property type="molecule type" value="Genomic_DNA"/>
</dbReference>
<evidence type="ECO:0000256" key="4">
    <source>
        <dbReference type="ARBA" id="ARBA00022729"/>
    </source>
</evidence>